<organism evidence="1">
    <name type="scientific">marine sediment metagenome</name>
    <dbReference type="NCBI Taxonomy" id="412755"/>
    <lineage>
        <taxon>unclassified sequences</taxon>
        <taxon>metagenomes</taxon>
        <taxon>ecological metagenomes</taxon>
    </lineage>
</organism>
<dbReference type="InterPro" id="IPR029063">
    <property type="entry name" value="SAM-dependent_MTases_sf"/>
</dbReference>
<evidence type="ECO:0008006" key="2">
    <source>
        <dbReference type="Google" id="ProtNLM"/>
    </source>
</evidence>
<proteinExistence type="predicted"/>
<dbReference type="Pfam" id="PF13578">
    <property type="entry name" value="Methyltransf_24"/>
    <property type="match status" value="1"/>
</dbReference>
<gene>
    <name evidence="1" type="ORF">S01H1_68404</name>
</gene>
<comment type="caution">
    <text evidence="1">The sequence shown here is derived from an EMBL/GenBank/DDBJ whole genome shotgun (WGS) entry which is preliminary data.</text>
</comment>
<reference evidence="1" key="1">
    <citation type="journal article" date="2014" name="Front. Microbiol.">
        <title>High frequency of phylogenetically diverse reductive dehalogenase-homologous genes in deep subseafloor sedimentary metagenomes.</title>
        <authorList>
            <person name="Kawai M."/>
            <person name="Futagami T."/>
            <person name="Toyoda A."/>
            <person name="Takaki Y."/>
            <person name="Nishi S."/>
            <person name="Hori S."/>
            <person name="Arai W."/>
            <person name="Tsubouchi T."/>
            <person name="Morono Y."/>
            <person name="Uchiyama I."/>
            <person name="Ito T."/>
            <person name="Fujiyama A."/>
            <person name="Inagaki F."/>
            <person name="Takami H."/>
        </authorList>
    </citation>
    <scope>NUCLEOTIDE SEQUENCE</scope>
    <source>
        <strain evidence="1">Expedition CK06-06</strain>
    </source>
</reference>
<accession>X0WMJ3</accession>
<dbReference type="AlphaFoldDB" id="X0WMJ3"/>
<dbReference type="Gene3D" id="3.40.50.150">
    <property type="entry name" value="Vaccinia Virus protein VP39"/>
    <property type="match status" value="1"/>
</dbReference>
<dbReference type="EMBL" id="BARS01045364">
    <property type="protein sequence ID" value="GAG31860.1"/>
    <property type="molecule type" value="Genomic_DNA"/>
</dbReference>
<feature type="non-terminal residue" evidence="1">
    <location>
        <position position="170"/>
    </location>
</feature>
<dbReference type="SUPFAM" id="SSF53335">
    <property type="entry name" value="S-adenosyl-L-methionine-dependent methyltransferases"/>
    <property type="match status" value="1"/>
</dbReference>
<sequence length="170" mass="19191">MRAQELADAYGYLKHGELPFLIELIRSLPDDPLVANIGAGSGTSGLAILEARDDSFLVTIDLYDRIRPTGALGNERYQVARSSLMHRRAEICSGSALAGKNWWTHKEKKWWRRKVDMVFHDAAHNYDTLKAEIEAWLPRVRAKGIIAIHDYTSEHWGGVALAVDELLRPK</sequence>
<name>X0WMJ3_9ZZZZ</name>
<protein>
    <recommendedName>
        <fullName evidence="2">Class I SAM-dependent methyltransferase</fullName>
    </recommendedName>
</protein>
<evidence type="ECO:0000313" key="1">
    <source>
        <dbReference type="EMBL" id="GAG31860.1"/>
    </source>
</evidence>